<dbReference type="EC" id="2.7.8.-" evidence="12"/>
<keyword evidence="10" id="KW-0594">Phospholipid biosynthesis</keyword>
<evidence type="ECO:0000256" key="13">
    <source>
        <dbReference type="SAM" id="Phobius"/>
    </source>
</evidence>
<protein>
    <recommendedName>
        <fullName evidence="12">Cardiolipin synthase</fullName>
        <ecNumber evidence="12">2.7.8.-</ecNumber>
    </recommendedName>
</protein>
<dbReference type="AlphaFoldDB" id="R4YSU6"/>
<dbReference type="Proteomes" id="UP000032749">
    <property type="component" value="Chromosome"/>
</dbReference>
<dbReference type="PROSITE" id="PS50035">
    <property type="entry name" value="PLD"/>
    <property type="match status" value="2"/>
</dbReference>
<evidence type="ECO:0000313" key="15">
    <source>
        <dbReference type="EMBL" id="CCK76428.1"/>
    </source>
</evidence>
<dbReference type="Gene3D" id="3.30.870.10">
    <property type="entry name" value="Endonuclease Chain A"/>
    <property type="match status" value="2"/>
</dbReference>
<dbReference type="SUPFAM" id="SSF56024">
    <property type="entry name" value="Phospholipase D/nuclease"/>
    <property type="match status" value="2"/>
</dbReference>
<keyword evidence="11" id="KW-1208">Phospholipid metabolism</keyword>
<keyword evidence="9 13" id="KW-0472">Membrane</keyword>
<dbReference type="InterPro" id="IPR001736">
    <property type="entry name" value="PLipase_D/transphosphatidylase"/>
</dbReference>
<evidence type="ECO:0000256" key="10">
    <source>
        <dbReference type="ARBA" id="ARBA00023209"/>
    </source>
</evidence>
<keyword evidence="3" id="KW-0444">Lipid biosynthesis</keyword>
<keyword evidence="6" id="KW-0677">Repeat</keyword>
<dbReference type="Pfam" id="PF13091">
    <property type="entry name" value="PLDc_2"/>
    <property type="match status" value="2"/>
</dbReference>
<evidence type="ECO:0000259" key="14">
    <source>
        <dbReference type="PROSITE" id="PS50035"/>
    </source>
</evidence>
<keyword evidence="8" id="KW-0443">Lipid metabolism</keyword>
<evidence type="ECO:0000256" key="9">
    <source>
        <dbReference type="ARBA" id="ARBA00023136"/>
    </source>
</evidence>
<dbReference type="InterPro" id="IPR027379">
    <property type="entry name" value="CLS_N"/>
</dbReference>
<feature type="transmembrane region" description="Helical" evidence="13">
    <location>
        <begin position="46"/>
        <end position="67"/>
    </location>
</feature>
<evidence type="ECO:0000256" key="1">
    <source>
        <dbReference type="ARBA" id="ARBA00004651"/>
    </source>
</evidence>
<keyword evidence="5 13" id="KW-0812">Transmembrane</keyword>
<comment type="subcellular location">
    <subcellularLocation>
        <location evidence="1">Cell membrane</location>
        <topology evidence="1">Multi-pass membrane protein</topology>
    </subcellularLocation>
</comment>
<evidence type="ECO:0000256" key="8">
    <source>
        <dbReference type="ARBA" id="ARBA00023098"/>
    </source>
</evidence>
<organism evidence="15 16">
    <name type="scientific">Oleispira antarctica RB-8</name>
    <dbReference type="NCBI Taxonomy" id="698738"/>
    <lineage>
        <taxon>Bacteria</taxon>
        <taxon>Pseudomonadati</taxon>
        <taxon>Pseudomonadota</taxon>
        <taxon>Gammaproteobacteria</taxon>
        <taxon>Oceanospirillales</taxon>
        <taxon>Oceanospirillaceae</taxon>
        <taxon>Oleispira</taxon>
    </lineage>
</organism>
<dbReference type="InterPro" id="IPR025202">
    <property type="entry name" value="PLD-like_dom"/>
</dbReference>
<proteinExistence type="predicted"/>
<evidence type="ECO:0000256" key="11">
    <source>
        <dbReference type="ARBA" id="ARBA00023264"/>
    </source>
</evidence>
<dbReference type="NCBIfam" id="TIGR04265">
    <property type="entry name" value="bac_cardiolipin"/>
    <property type="match status" value="1"/>
</dbReference>
<dbReference type="Pfam" id="PF13396">
    <property type="entry name" value="PLDc_N"/>
    <property type="match status" value="1"/>
</dbReference>
<dbReference type="SMART" id="SM00155">
    <property type="entry name" value="PLDc"/>
    <property type="match status" value="2"/>
</dbReference>
<feature type="domain" description="PLD phosphodiesterase" evidence="14">
    <location>
        <begin position="395"/>
        <end position="422"/>
    </location>
</feature>
<keyword evidence="16" id="KW-1185">Reference proteome</keyword>
<dbReference type="GO" id="GO:0008808">
    <property type="term" value="F:cardiolipin synthase activity"/>
    <property type="evidence" value="ECO:0007669"/>
    <property type="project" value="UniProtKB-UniRule"/>
</dbReference>
<dbReference type="GO" id="GO:0032049">
    <property type="term" value="P:cardiolipin biosynthetic process"/>
    <property type="evidence" value="ECO:0007669"/>
    <property type="project" value="UniProtKB-UniRule"/>
</dbReference>
<keyword evidence="4 15" id="KW-0808">Transferase</keyword>
<dbReference type="FunFam" id="3.30.870.10:FF:000014">
    <property type="entry name" value="Cardiolipin synthase"/>
    <property type="match status" value="1"/>
</dbReference>
<evidence type="ECO:0000256" key="6">
    <source>
        <dbReference type="ARBA" id="ARBA00022737"/>
    </source>
</evidence>
<name>R4YSU6_OLEAN</name>
<feature type="domain" description="PLD phosphodiesterase" evidence="14">
    <location>
        <begin position="221"/>
        <end position="248"/>
    </location>
</feature>
<sequence length="478" mass="54207">MAWLETWFNTGFLIDSITWSWTLGIYLAGIAAAIDAIWNGRTSQGTLAWVIALTFIPFFTLPLYLFFGSRKFHGYNKARKSSLKVLKQLHAKQELCAKAHPSNQKSNTIIPLEALSRLPQSEQNHVQLLINGEQTFTYIFQAIKKAKHSILVQFYIVNDGELGQRLQQALIAKAKEGVSVYFLYDEIGSSSLRNRFLTPMENAGIECSRFNPRKVIRRLQLNFRNHRKLVVIDNQTCFIGGHNVGDEYLGHDPKIGFWRDTHLQIDGPATLAAQLSFAEDWYWAQQKILDLKWQAHSCEHNAKALIIPSGPADTIETMSLSFVQLILSAKNRIWIATPYFIPDLSVMSALQLAALKGLDVRILLPKKNDNAIIALAMRNYVSELRVLGITFLQYQQGFMHQKVMLIDDDLSYIGSANLDNRSLRINFELNALIECEKMATEVETMFLHDFSCSEIYPQNNNLLVSLAAKAARLLSPIL</sequence>
<evidence type="ECO:0000256" key="2">
    <source>
        <dbReference type="ARBA" id="ARBA00022475"/>
    </source>
</evidence>
<dbReference type="EMBL" id="FO203512">
    <property type="protein sequence ID" value="CCK76428.1"/>
    <property type="molecule type" value="Genomic_DNA"/>
</dbReference>
<dbReference type="HOGENOM" id="CLU_038053_1_0_6"/>
<dbReference type="PANTHER" id="PTHR21248">
    <property type="entry name" value="CARDIOLIPIN SYNTHASE"/>
    <property type="match status" value="1"/>
</dbReference>
<evidence type="ECO:0000256" key="3">
    <source>
        <dbReference type="ARBA" id="ARBA00022516"/>
    </source>
</evidence>
<gene>
    <name evidence="15" type="primary">cls</name>
    <name evidence="15" type="ORF">OLEAN_C22520</name>
</gene>
<evidence type="ECO:0000256" key="5">
    <source>
        <dbReference type="ARBA" id="ARBA00022692"/>
    </source>
</evidence>
<evidence type="ECO:0000256" key="7">
    <source>
        <dbReference type="ARBA" id="ARBA00022989"/>
    </source>
</evidence>
<accession>R4YSU6</accession>
<dbReference type="InterPro" id="IPR022924">
    <property type="entry name" value="Cardiolipin_synthase"/>
</dbReference>
<keyword evidence="2" id="KW-1003">Cell membrane</keyword>
<reference evidence="15 16" key="1">
    <citation type="journal article" date="2013" name="Nat. Commun.">
        <title>Genome sequence and functional genomic analysis of the oil-degrading bacterium Oleispira antarctica.</title>
        <authorList>
            <person name="Kube M."/>
            <person name="Chernikova T.N."/>
            <person name="Al-Ramahi Y."/>
            <person name="Beloqui A."/>
            <person name="Lopez-Cortez N."/>
            <person name="Guazzaroni M.E."/>
            <person name="Heipieper H.J."/>
            <person name="Klages S."/>
            <person name="Kotsyurbenko O.R."/>
            <person name="Langer I."/>
            <person name="Nechitaylo T.Y."/>
            <person name="Lunsdorf H."/>
            <person name="Fernandez M."/>
            <person name="Juarez S."/>
            <person name="Ciordia S."/>
            <person name="Singer A."/>
            <person name="Kagan O."/>
            <person name="Egorova O."/>
            <person name="Petit P.A."/>
            <person name="Stogios P."/>
            <person name="Kim Y."/>
            <person name="Tchigvintsev A."/>
            <person name="Flick R."/>
            <person name="Denaro R."/>
            <person name="Genovese M."/>
            <person name="Albar J.P."/>
            <person name="Reva O.N."/>
            <person name="Martinez-Gomariz M."/>
            <person name="Tran H."/>
            <person name="Ferrer M."/>
            <person name="Savchenko A."/>
            <person name="Yakunin A.F."/>
            <person name="Yakimov M.M."/>
            <person name="Golyshina O.V."/>
            <person name="Reinhardt R."/>
            <person name="Golyshin P.N."/>
        </authorList>
    </citation>
    <scope>NUCLEOTIDE SEQUENCE [LARGE SCALE GENOMIC DNA]</scope>
</reference>
<dbReference type="PATRIC" id="fig|698738.3.peg.2332"/>
<feature type="transmembrane region" description="Helical" evidence="13">
    <location>
        <begin position="12"/>
        <end position="34"/>
    </location>
</feature>
<dbReference type="KEGG" id="oai:OLEAN_C22520"/>
<evidence type="ECO:0000256" key="12">
    <source>
        <dbReference type="NCBIfam" id="TIGR04265"/>
    </source>
</evidence>
<dbReference type="GO" id="GO:0005886">
    <property type="term" value="C:plasma membrane"/>
    <property type="evidence" value="ECO:0007669"/>
    <property type="project" value="UniProtKB-SubCell"/>
</dbReference>
<keyword evidence="7 13" id="KW-1133">Transmembrane helix</keyword>
<evidence type="ECO:0000313" key="16">
    <source>
        <dbReference type="Proteomes" id="UP000032749"/>
    </source>
</evidence>
<evidence type="ECO:0000256" key="4">
    <source>
        <dbReference type="ARBA" id="ARBA00022679"/>
    </source>
</evidence>
<dbReference type="STRING" id="698738.OLEAN_C22520"/>
<dbReference type="PANTHER" id="PTHR21248:SF22">
    <property type="entry name" value="PHOSPHOLIPASE D"/>
    <property type="match status" value="1"/>
</dbReference>